<dbReference type="PANTHER" id="PTHR11062:SF59">
    <property type="entry name" value="EXOSTOSIN FAMILY PROTEIN"/>
    <property type="match status" value="1"/>
</dbReference>
<evidence type="ECO:0000313" key="9">
    <source>
        <dbReference type="Proteomes" id="UP000822688"/>
    </source>
</evidence>
<dbReference type="GO" id="GO:0016757">
    <property type="term" value="F:glycosyltransferase activity"/>
    <property type="evidence" value="ECO:0007669"/>
    <property type="project" value="InterPro"/>
</dbReference>
<reference evidence="8" key="1">
    <citation type="submission" date="2020-06" db="EMBL/GenBank/DDBJ databases">
        <title>WGS assembly of Ceratodon purpureus strain R40.</title>
        <authorList>
            <person name="Carey S.B."/>
            <person name="Jenkins J."/>
            <person name="Shu S."/>
            <person name="Lovell J.T."/>
            <person name="Sreedasyam A."/>
            <person name="Maumus F."/>
            <person name="Tiley G.P."/>
            <person name="Fernandez-Pozo N."/>
            <person name="Barry K."/>
            <person name="Chen C."/>
            <person name="Wang M."/>
            <person name="Lipzen A."/>
            <person name="Daum C."/>
            <person name="Saski C.A."/>
            <person name="Payton A.C."/>
            <person name="Mcbreen J.C."/>
            <person name="Conrad R.E."/>
            <person name="Kollar L.M."/>
            <person name="Olsson S."/>
            <person name="Huttunen S."/>
            <person name="Landis J.B."/>
            <person name="Wickett N.J."/>
            <person name="Johnson M.G."/>
            <person name="Rensing S.A."/>
            <person name="Grimwood J."/>
            <person name="Schmutz J."/>
            <person name="Mcdaniel S.F."/>
        </authorList>
    </citation>
    <scope>NUCLEOTIDE SEQUENCE</scope>
    <source>
        <strain evidence="8">R40</strain>
    </source>
</reference>
<protein>
    <recommendedName>
        <fullName evidence="7">Exostosin GT47 domain-containing protein</fullName>
    </recommendedName>
</protein>
<feature type="region of interest" description="Disordered" evidence="5">
    <location>
        <begin position="324"/>
        <end position="345"/>
    </location>
</feature>
<keyword evidence="9" id="KW-1185">Reference proteome</keyword>
<dbReference type="InterPro" id="IPR040911">
    <property type="entry name" value="Exostosin_GT47"/>
</dbReference>
<evidence type="ECO:0000256" key="5">
    <source>
        <dbReference type="SAM" id="MobiDB-lite"/>
    </source>
</evidence>
<comment type="subcellular location">
    <subcellularLocation>
        <location evidence="1">Golgi apparatus membrane</location>
        <topology evidence="1">Single-pass type II membrane protein</topology>
    </subcellularLocation>
</comment>
<keyword evidence="6" id="KW-0812">Transmembrane</keyword>
<accession>A0A8T0GMX4</accession>
<proteinExistence type="inferred from homology"/>
<dbReference type="Proteomes" id="UP000822688">
    <property type="component" value="Chromosome 10"/>
</dbReference>
<keyword evidence="6" id="KW-1133">Transmembrane helix</keyword>
<comment type="similarity">
    <text evidence="2">Belongs to the glycosyltransferase 47 family.</text>
</comment>
<evidence type="ECO:0000313" key="8">
    <source>
        <dbReference type="EMBL" id="KAG0560380.1"/>
    </source>
</evidence>
<dbReference type="Pfam" id="PF03016">
    <property type="entry name" value="Exostosin_GT47"/>
    <property type="match status" value="1"/>
</dbReference>
<feature type="transmembrane region" description="Helical" evidence="6">
    <location>
        <begin position="12"/>
        <end position="32"/>
    </location>
</feature>
<comment type="caution">
    <text evidence="8">The sequence shown here is derived from an EMBL/GenBank/DDBJ whole genome shotgun (WGS) entry which is preliminary data.</text>
</comment>
<organism evidence="8 9">
    <name type="scientific">Ceratodon purpureus</name>
    <name type="common">Fire moss</name>
    <name type="synonym">Dicranum purpureum</name>
    <dbReference type="NCBI Taxonomy" id="3225"/>
    <lineage>
        <taxon>Eukaryota</taxon>
        <taxon>Viridiplantae</taxon>
        <taxon>Streptophyta</taxon>
        <taxon>Embryophyta</taxon>
        <taxon>Bryophyta</taxon>
        <taxon>Bryophytina</taxon>
        <taxon>Bryopsida</taxon>
        <taxon>Dicranidae</taxon>
        <taxon>Pseudoditrichales</taxon>
        <taxon>Ditrichaceae</taxon>
        <taxon>Ceratodon</taxon>
    </lineage>
</organism>
<evidence type="ECO:0000259" key="7">
    <source>
        <dbReference type="Pfam" id="PF03016"/>
    </source>
</evidence>
<dbReference type="InterPro" id="IPR004263">
    <property type="entry name" value="Exostosin"/>
</dbReference>
<evidence type="ECO:0000256" key="4">
    <source>
        <dbReference type="ARBA" id="ARBA00023034"/>
    </source>
</evidence>
<name>A0A8T0GMX4_CERPU</name>
<keyword evidence="4" id="KW-0333">Golgi apparatus</keyword>
<feature type="compositionally biased region" description="Polar residues" evidence="5">
    <location>
        <begin position="324"/>
        <end position="334"/>
    </location>
</feature>
<evidence type="ECO:0000256" key="2">
    <source>
        <dbReference type="ARBA" id="ARBA00010271"/>
    </source>
</evidence>
<sequence>MADARRCMGGRGHPALLTCMMLVATVVTLLQYTCNSNGQAYSLLHSSLVTRPANSALSKLDVLTPTKERPHTLLTQSTSQSILGSENVTTEDVVYKTGHIRDVVSPAPEPETSHFMAVEPGAMEPHDAEVYSNGDVNTINETEITAEYFGNEGLVNISETMGEVSVTLAEQNVGEKPNIRAETEIPEVAMDIDFPDSIVSSERDLGDDLHLVLHHTPSELIAPAPVSGTDGPQAGGAEQDSKVIEPARSESSVDDAIVQQKVVGAEAEVVRGGDSETFESSEGNHENLGTFIPDSPPTLSPIARTADIPIQVQTEDITASQEIKDQLVSSSPLPQASPEPKESKPEPIFQELQACKKAINEASRDSADPSLYRGVYKNVASFSKSYELMEKVFKVYIYRDGRPPLVHTGPVLGIYASEGQFIERMKRTGDYQTKDPSKAHMFFLPYSVQHMVEHLYVPNSHTMLPLATFIKDYVDSLSRRYTFWNRTQGADHFFVSCHDWGPATARDHPTLRTNAMKVVCNADLTEEFVLGKDASLPEVYIHKLKPRRPVPTLGGPGWDKRPYLAFFAGQMHGRVRPILLDHWKDKDPDMKIYEVLPKEVARITSYIQHMKMSKYCICAAGFEVNSPRIVESIYYDCVPVIIADNFVLPFSEVLNWDAFSVTIPESDIPRLKEILSAISEKSYRSKQVRLRKVRQHFVWHEKPEKYDVFNMIMHSVWTSRLNRLEQVRASSGELF</sequence>
<evidence type="ECO:0000256" key="6">
    <source>
        <dbReference type="SAM" id="Phobius"/>
    </source>
</evidence>
<keyword evidence="3" id="KW-0735">Signal-anchor</keyword>
<evidence type="ECO:0000256" key="1">
    <source>
        <dbReference type="ARBA" id="ARBA00004323"/>
    </source>
</evidence>
<dbReference type="PANTHER" id="PTHR11062">
    <property type="entry name" value="EXOSTOSIN HEPARAN SULFATE GLYCOSYLTRANSFERASE -RELATED"/>
    <property type="match status" value="1"/>
</dbReference>
<dbReference type="GO" id="GO:0000139">
    <property type="term" value="C:Golgi membrane"/>
    <property type="evidence" value="ECO:0007669"/>
    <property type="project" value="UniProtKB-SubCell"/>
</dbReference>
<dbReference type="EMBL" id="CM026431">
    <property type="protein sequence ID" value="KAG0560380.1"/>
    <property type="molecule type" value="Genomic_DNA"/>
</dbReference>
<evidence type="ECO:0000256" key="3">
    <source>
        <dbReference type="ARBA" id="ARBA00022968"/>
    </source>
</evidence>
<keyword evidence="6" id="KW-0472">Membrane</keyword>
<dbReference type="AlphaFoldDB" id="A0A8T0GMX4"/>
<gene>
    <name evidence="8" type="ORF">KC19_10G176700</name>
</gene>
<feature type="domain" description="Exostosin GT47" evidence="7">
    <location>
        <begin position="390"/>
        <end position="677"/>
    </location>
</feature>